<dbReference type="EMBL" id="BAABKZ010000002">
    <property type="protein sequence ID" value="GAA5094825.1"/>
    <property type="molecule type" value="Genomic_DNA"/>
</dbReference>
<gene>
    <name evidence="1" type="ORF">GCM10025760_26410</name>
</gene>
<organism evidence="1 2">
    <name type="scientific">Microbacterium yannicii</name>
    <dbReference type="NCBI Taxonomy" id="671622"/>
    <lineage>
        <taxon>Bacteria</taxon>
        <taxon>Bacillati</taxon>
        <taxon>Actinomycetota</taxon>
        <taxon>Actinomycetes</taxon>
        <taxon>Micrococcales</taxon>
        <taxon>Microbacteriaceae</taxon>
        <taxon>Microbacterium</taxon>
    </lineage>
</organism>
<evidence type="ECO:0000313" key="1">
    <source>
        <dbReference type="EMBL" id="GAA5094825.1"/>
    </source>
</evidence>
<reference evidence="2" key="1">
    <citation type="journal article" date="2019" name="Int. J. Syst. Evol. Microbiol.">
        <title>The Global Catalogue of Microorganisms (GCM) 10K type strain sequencing project: providing services to taxonomists for standard genome sequencing and annotation.</title>
        <authorList>
            <consortium name="The Broad Institute Genomics Platform"/>
            <consortium name="The Broad Institute Genome Sequencing Center for Infectious Disease"/>
            <person name="Wu L."/>
            <person name="Ma J."/>
        </authorList>
    </citation>
    <scope>NUCLEOTIDE SEQUENCE [LARGE SCALE GENOMIC DNA]</scope>
    <source>
        <strain evidence="2">JCM 18959</strain>
    </source>
</reference>
<name>A0ABP9MGQ3_9MICO</name>
<evidence type="ECO:0000313" key="2">
    <source>
        <dbReference type="Proteomes" id="UP001501407"/>
    </source>
</evidence>
<comment type="caution">
    <text evidence="1">The sequence shown here is derived from an EMBL/GenBank/DDBJ whole genome shotgun (WGS) entry which is preliminary data.</text>
</comment>
<keyword evidence="2" id="KW-1185">Reference proteome</keyword>
<sequence>MYAIVTKVTTPPRTSVPTVEPRRVISKNLSKAFFGSGGSVFSGAAGAFDAADAAVLMGVDLRPETLVLRARS</sequence>
<proteinExistence type="predicted"/>
<dbReference type="Proteomes" id="UP001501407">
    <property type="component" value="Unassembled WGS sequence"/>
</dbReference>
<accession>A0ABP9MGQ3</accession>
<protein>
    <submittedName>
        <fullName evidence="1">Uncharacterized protein</fullName>
    </submittedName>
</protein>